<evidence type="ECO:0000256" key="4">
    <source>
        <dbReference type="SAM" id="MobiDB-lite"/>
    </source>
</evidence>
<evidence type="ECO:0000313" key="7">
    <source>
        <dbReference type="Proteomes" id="UP001054945"/>
    </source>
</evidence>
<feature type="DNA-binding region" description="Homeobox" evidence="2">
    <location>
        <begin position="123"/>
        <end position="192"/>
    </location>
</feature>
<organism evidence="6 7">
    <name type="scientific">Caerostris extrusa</name>
    <name type="common">Bark spider</name>
    <name type="synonym">Caerostris bankana</name>
    <dbReference type="NCBI Taxonomy" id="172846"/>
    <lineage>
        <taxon>Eukaryota</taxon>
        <taxon>Metazoa</taxon>
        <taxon>Ecdysozoa</taxon>
        <taxon>Arthropoda</taxon>
        <taxon>Chelicerata</taxon>
        <taxon>Arachnida</taxon>
        <taxon>Araneae</taxon>
        <taxon>Araneomorphae</taxon>
        <taxon>Entelegynae</taxon>
        <taxon>Araneoidea</taxon>
        <taxon>Araneidae</taxon>
        <taxon>Caerostris</taxon>
    </lineage>
</organism>
<dbReference type="Pfam" id="PF00046">
    <property type="entry name" value="Homeodomain"/>
    <property type="match status" value="2"/>
</dbReference>
<feature type="DNA-binding region" description="Homeobox" evidence="2">
    <location>
        <begin position="319"/>
        <end position="388"/>
    </location>
</feature>
<dbReference type="GO" id="GO:0005634">
    <property type="term" value="C:nucleus"/>
    <property type="evidence" value="ECO:0007669"/>
    <property type="project" value="UniProtKB-SubCell"/>
</dbReference>
<evidence type="ECO:0000256" key="3">
    <source>
        <dbReference type="RuleBase" id="RU000682"/>
    </source>
</evidence>
<feature type="region of interest" description="Disordered" evidence="4">
    <location>
        <begin position="90"/>
        <end position="118"/>
    </location>
</feature>
<reference evidence="6 7" key="1">
    <citation type="submission" date="2021-06" db="EMBL/GenBank/DDBJ databases">
        <title>Caerostris extrusa draft genome.</title>
        <authorList>
            <person name="Kono N."/>
            <person name="Arakawa K."/>
        </authorList>
    </citation>
    <scope>NUCLEOTIDE SEQUENCE [LARGE SCALE GENOMIC DNA]</scope>
</reference>
<gene>
    <name evidence="6" type="primary">AVEN_121604_1</name>
    <name evidence="6" type="ORF">CEXT_53141</name>
</gene>
<keyword evidence="2 3" id="KW-0371">Homeobox</keyword>
<feature type="domain" description="Homeobox" evidence="5">
    <location>
        <begin position="317"/>
        <end position="387"/>
    </location>
</feature>
<feature type="region of interest" description="Disordered" evidence="4">
    <location>
        <begin position="274"/>
        <end position="309"/>
    </location>
</feature>
<accession>A0AAV4Y220</accession>
<keyword evidence="2 3" id="KW-0238">DNA-binding</keyword>
<evidence type="ECO:0000313" key="6">
    <source>
        <dbReference type="EMBL" id="GIZ00036.1"/>
    </source>
</evidence>
<feature type="compositionally biased region" description="Polar residues" evidence="4">
    <location>
        <begin position="278"/>
        <end position="293"/>
    </location>
</feature>
<dbReference type="AlphaFoldDB" id="A0AAV4Y220"/>
<dbReference type="GO" id="GO:0000978">
    <property type="term" value="F:RNA polymerase II cis-regulatory region sequence-specific DNA binding"/>
    <property type="evidence" value="ECO:0007669"/>
    <property type="project" value="TreeGrafter"/>
</dbReference>
<dbReference type="CDD" id="cd00086">
    <property type="entry name" value="homeodomain"/>
    <property type="match status" value="2"/>
</dbReference>
<dbReference type="PANTHER" id="PTHR15116:SF16">
    <property type="entry name" value="DEFECTIVE PROVENTRICULUS, ISOFORM A"/>
    <property type="match status" value="1"/>
</dbReference>
<dbReference type="InterPro" id="IPR001356">
    <property type="entry name" value="HD"/>
</dbReference>
<dbReference type="InterPro" id="IPR009057">
    <property type="entry name" value="Homeodomain-like_sf"/>
</dbReference>
<dbReference type="InterPro" id="IPR039673">
    <property type="entry name" value="SATB1/SATB2"/>
</dbReference>
<evidence type="ECO:0000256" key="2">
    <source>
        <dbReference type="PROSITE-ProRule" id="PRU00108"/>
    </source>
</evidence>
<dbReference type="Gene3D" id="1.10.10.60">
    <property type="entry name" value="Homeodomain-like"/>
    <property type="match status" value="2"/>
</dbReference>
<feature type="compositionally biased region" description="Basic and acidic residues" evidence="4">
    <location>
        <begin position="226"/>
        <end position="247"/>
    </location>
</feature>
<feature type="region of interest" description="Disordered" evidence="4">
    <location>
        <begin position="226"/>
        <end position="257"/>
    </location>
</feature>
<dbReference type="GO" id="GO:0000981">
    <property type="term" value="F:DNA-binding transcription factor activity, RNA polymerase II-specific"/>
    <property type="evidence" value="ECO:0007669"/>
    <property type="project" value="TreeGrafter"/>
</dbReference>
<keyword evidence="2 3" id="KW-0539">Nucleus</keyword>
<dbReference type="PROSITE" id="PS50071">
    <property type="entry name" value="HOMEOBOX_2"/>
    <property type="match status" value="2"/>
</dbReference>
<name>A0AAV4Y220_CAEEX</name>
<dbReference type="FunFam" id="1.10.10.60:FF:000169">
    <property type="entry name" value="DNA-binding protein SATB1"/>
    <property type="match status" value="2"/>
</dbReference>
<feature type="compositionally biased region" description="Low complexity" evidence="4">
    <location>
        <begin position="90"/>
        <end position="100"/>
    </location>
</feature>
<feature type="domain" description="Homeobox" evidence="5">
    <location>
        <begin position="121"/>
        <end position="191"/>
    </location>
</feature>
<proteinExistence type="predicted"/>
<evidence type="ECO:0000259" key="5">
    <source>
        <dbReference type="PROSITE" id="PS50071"/>
    </source>
</evidence>
<protein>
    <recommendedName>
        <fullName evidence="5">Homeobox domain-containing protein</fullName>
    </recommendedName>
</protein>
<comment type="caution">
    <text evidence="6">The sequence shown here is derived from an EMBL/GenBank/DDBJ whole genome shotgun (WGS) entry which is preliminary data.</text>
</comment>
<comment type="subcellular location">
    <subcellularLocation>
        <location evidence="1 2 3">Nucleus</location>
    </subcellularLocation>
</comment>
<sequence length="406" mass="47285">MIEFHNSLILVNTKKRHYRKSEIAQLIKLVLLNVNFRSRLVLKSSVLQALTKGRLECDIPDETRKKFDQWYLQQFFQHCRQVALLQQQHQQQQQQQQQQQHLHHHHPHHPAIVPPGETITGRTRIRTSFDPELELPKLHRWFAENQHPSRLQIQQYVRELNSLESRRGRKPLDVNNVVYWFKNARAAHKKGLSRSVALRVTGFVALAVTAGRKSVAGVRTEWLARRASDRAEDQRRTKRLSSEHSIESSDSGDEEVDVMEDISMTIDEPGIREDYGETMQQNGGVSGNDSLVSQEGEADRQGSGNYPGRVLGRLEERRKRNRTFIDPVSEVPRLEQWFSANTHPSHSQIVRFTQELNSMQYRQKFPKLEPKNIQFWFKNRRAKCKRLNLAANLQNISCTDKNDVTS</sequence>
<evidence type="ECO:0000256" key="1">
    <source>
        <dbReference type="ARBA" id="ARBA00004123"/>
    </source>
</evidence>
<dbReference type="SMART" id="SM00389">
    <property type="entry name" value="HOX"/>
    <property type="match status" value="2"/>
</dbReference>
<dbReference type="PANTHER" id="PTHR15116">
    <property type="entry name" value="DNA-BINDING PROTEIN SATB FAMILY MEMBER"/>
    <property type="match status" value="1"/>
</dbReference>
<dbReference type="Proteomes" id="UP001054945">
    <property type="component" value="Unassembled WGS sequence"/>
</dbReference>
<dbReference type="SUPFAM" id="SSF46689">
    <property type="entry name" value="Homeodomain-like"/>
    <property type="match status" value="2"/>
</dbReference>
<dbReference type="GO" id="GO:0006338">
    <property type="term" value="P:chromatin remodeling"/>
    <property type="evidence" value="ECO:0007669"/>
    <property type="project" value="InterPro"/>
</dbReference>
<keyword evidence="7" id="KW-1185">Reference proteome</keyword>
<dbReference type="EMBL" id="BPLR01001105">
    <property type="protein sequence ID" value="GIZ00036.1"/>
    <property type="molecule type" value="Genomic_DNA"/>
</dbReference>